<reference evidence="2 3" key="1">
    <citation type="submission" date="2018-06" db="EMBL/GenBank/DDBJ databases">
        <authorList>
            <person name="Strepis N."/>
        </authorList>
    </citation>
    <scope>NUCLEOTIDE SEQUENCE [LARGE SCALE GENOMIC DNA]</scope>
    <source>
        <strain evidence="2">LUCI</strain>
    </source>
</reference>
<evidence type="ECO:0000313" key="2">
    <source>
        <dbReference type="EMBL" id="VBB09288.1"/>
    </source>
</evidence>
<dbReference type="EMBL" id="UPPP01000116">
    <property type="protein sequence ID" value="VBB09288.1"/>
    <property type="molecule type" value="Genomic_DNA"/>
</dbReference>
<organism evidence="2 3">
    <name type="scientific">Lucifera butyrica</name>
    <dbReference type="NCBI Taxonomy" id="1351585"/>
    <lineage>
        <taxon>Bacteria</taxon>
        <taxon>Bacillati</taxon>
        <taxon>Bacillota</taxon>
        <taxon>Negativicutes</taxon>
        <taxon>Veillonellales</taxon>
        <taxon>Veillonellaceae</taxon>
        <taxon>Lucifera</taxon>
    </lineage>
</organism>
<feature type="chain" id="PRO_5019768612" evidence="1">
    <location>
        <begin position="25"/>
        <end position="102"/>
    </location>
</feature>
<dbReference type="Proteomes" id="UP000277811">
    <property type="component" value="Unassembled WGS sequence"/>
</dbReference>
<keyword evidence="1" id="KW-0732">Signal</keyword>
<gene>
    <name evidence="2" type="ORF">LUCI_4578</name>
</gene>
<feature type="signal peptide" evidence="1">
    <location>
        <begin position="1"/>
        <end position="24"/>
    </location>
</feature>
<dbReference type="AlphaFoldDB" id="A0A498RJT2"/>
<sequence>MRKSIFTIFMTSLLILAAAAPCFASVEPASTANMLNEKPVVLDRQYPELGFATHSWLTGTDKDLVAHTQTIELNTGRVIAQIDNPCDYPARYGGQTGQKEPR</sequence>
<name>A0A498RJT2_9FIRM</name>
<evidence type="ECO:0000256" key="1">
    <source>
        <dbReference type="SAM" id="SignalP"/>
    </source>
</evidence>
<accession>A0A498RJT2</accession>
<evidence type="ECO:0000313" key="3">
    <source>
        <dbReference type="Proteomes" id="UP000277811"/>
    </source>
</evidence>
<dbReference type="RefSeq" id="WP_122630089.1">
    <property type="nucleotide sequence ID" value="NZ_UPPP01000116.1"/>
</dbReference>
<proteinExistence type="predicted"/>
<keyword evidence="3" id="KW-1185">Reference proteome</keyword>
<protein>
    <submittedName>
        <fullName evidence="2">Uncharacterized protein</fullName>
    </submittedName>
</protein>
<dbReference type="OrthoDB" id="1684598at2"/>